<evidence type="ECO:0000313" key="4">
    <source>
        <dbReference type="Proteomes" id="UP000031599"/>
    </source>
</evidence>
<protein>
    <submittedName>
        <fullName evidence="3">Response regulator</fullName>
    </submittedName>
</protein>
<reference evidence="3 4" key="1">
    <citation type="submission" date="2014-12" db="EMBL/GenBank/DDBJ databases">
        <title>Genome assembly of Enhygromyxa salina DSM 15201.</title>
        <authorList>
            <person name="Sharma G."/>
            <person name="Subramanian S."/>
        </authorList>
    </citation>
    <scope>NUCLEOTIDE SEQUENCE [LARGE SCALE GENOMIC DNA]</scope>
    <source>
        <strain evidence="3 4">DSM 15201</strain>
    </source>
</reference>
<dbReference type="CDD" id="cd00156">
    <property type="entry name" value="REC"/>
    <property type="match status" value="1"/>
</dbReference>
<sequence length="241" mass="25884">MGSSAGTRPRVLLGHGGPVIAGAAQRILDAHGFEVEIGADSRGIEAALSSSSWDALVVDVALPGAPGFELTGVAREAGVKVVILVASVFRRTSYKRQPRRLYGADDYVEIHHLGDHLPNRLRAHLGLRDAEVPVETLRELLATLNERGDDHLLEQTPRSLAMLIVADLLLYNGDRITEADSIDEALAAVATDLDGARDLFERVRDQVRGDVDVRLGAADDDLIGEAFRELVAGLDRTGDVS</sequence>
<dbReference type="InterPro" id="IPR011006">
    <property type="entry name" value="CheY-like_superfamily"/>
</dbReference>
<evidence type="ECO:0000313" key="3">
    <source>
        <dbReference type="EMBL" id="KIG13167.1"/>
    </source>
</evidence>
<evidence type="ECO:0000256" key="1">
    <source>
        <dbReference type="PROSITE-ProRule" id="PRU00169"/>
    </source>
</evidence>
<accession>A0A0C2CZ80</accession>
<evidence type="ECO:0000259" key="2">
    <source>
        <dbReference type="PROSITE" id="PS50110"/>
    </source>
</evidence>
<name>A0A0C2CZ80_9BACT</name>
<feature type="domain" description="Response regulatory" evidence="2">
    <location>
        <begin position="10"/>
        <end position="125"/>
    </location>
</feature>
<dbReference type="SUPFAM" id="SSF52172">
    <property type="entry name" value="CheY-like"/>
    <property type="match status" value="1"/>
</dbReference>
<proteinExistence type="predicted"/>
<dbReference type="EMBL" id="JMCC02000105">
    <property type="protein sequence ID" value="KIG13167.1"/>
    <property type="molecule type" value="Genomic_DNA"/>
</dbReference>
<dbReference type="PROSITE" id="PS50110">
    <property type="entry name" value="RESPONSE_REGULATORY"/>
    <property type="match status" value="1"/>
</dbReference>
<organism evidence="3 4">
    <name type="scientific">Enhygromyxa salina</name>
    <dbReference type="NCBI Taxonomy" id="215803"/>
    <lineage>
        <taxon>Bacteria</taxon>
        <taxon>Pseudomonadati</taxon>
        <taxon>Myxococcota</taxon>
        <taxon>Polyangia</taxon>
        <taxon>Nannocystales</taxon>
        <taxon>Nannocystaceae</taxon>
        <taxon>Enhygromyxa</taxon>
    </lineage>
</organism>
<keyword evidence="1" id="KW-0597">Phosphoprotein</keyword>
<dbReference type="Proteomes" id="UP000031599">
    <property type="component" value="Unassembled WGS sequence"/>
</dbReference>
<dbReference type="GO" id="GO:0000160">
    <property type="term" value="P:phosphorelay signal transduction system"/>
    <property type="evidence" value="ECO:0007669"/>
    <property type="project" value="InterPro"/>
</dbReference>
<comment type="caution">
    <text evidence="3">The sequence shown here is derived from an EMBL/GenBank/DDBJ whole genome shotgun (WGS) entry which is preliminary data.</text>
</comment>
<dbReference type="AlphaFoldDB" id="A0A0C2CZ80"/>
<dbReference type="InterPro" id="IPR001789">
    <property type="entry name" value="Sig_transdc_resp-reg_receiver"/>
</dbReference>
<feature type="modified residue" description="4-aspartylphosphate" evidence="1">
    <location>
        <position position="59"/>
    </location>
</feature>
<gene>
    <name evidence="3" type="ORF">DB30_00475</name>
</gene>
<dbReference type="Gene3D" id="3.40.50.2300">
    <property type="match status" value="1"/>
</dbReference>